<evidence type="ECO:0000313" key="1">
    <source>
        <dbReference type="EMBL" id="GMT25915.1"/>
    </source>
</evidence>
<protein>
    <submittedName>
        <fullName evidence="1">Uncharacterized protein</fullName>
    </submittedName>
</protein>
<gene>
    <name evidence="1" type="ORF">PFISCL1PPCAC_17212</name>
</gene>
<dbReference type="Proteomes" id="UP001432322">
    <property type="component" value="Unassembled WGS sequence"/>
</dbReference>
<keyword evidence="2" id="KW-1185">Reference proteome</keyword>
<comment type="caution">
    <text evidence="1">The sequence shown here is derived from an EMBL/GenBank/DDBJ whole genome shotgun (WGS) entry which is preliminary data.</text>
</comment>
<dbReference type="EMBL" id="BTSY01000004">
    <property type="protein sequence ID" value="GMT25915.1"/>
    <property type="molecule type" value="Genomic_DNA"/>
</dbReference>
<proteinExistence type="predicted"/>
<name>A0AAV5W5G1_9BILA</name>
<feature type="non-terminal residue" evidence="1">
    <location>
        <position position="298"/>
    </location>
</feature>
<feature type="non-terminal residue" evidence="1">
    <location>
        <position position="1"/>
    </location>
</feature>
<organism evidence="1 2">
    <name type="scientific">Pristionchus fissidentatus</name>
    <dbReference type="NCBI Taxonomy" id="1538716"/>
    <lineage>
        <taxon>Eukaryota</taxon>
        <taxon>Metazoa</taxon>
        <taxon>Ecdysozoa</taxon>
        <taxon>Nematoda</taxon>
        <taxon>Chromadorea</taxon>
        <taxon>Rhabditida</taxon>
        <taxon>Rhabditina</taxon>
        <taxon>Diplogasteromorpha</taxon>
        <taxon>Diplogasteroidea</taxon>
        <taxon>Neodiplogasteridae</taxon>
        <taxon>Pristionchus</taxon>
    </lineage>
</organism>
<accession>A0AAV5W5G1</accession>
<evidence type="ECO:0000313" key="2">
    <source>
        <dbReference type="Proteomes" id="UP001432322"/>
    </source>
</evidence>
<dbReference type="AlphaFoldDB" id="A0AAV5W5G1"/>
<reference evidence="1" key="1">
    <citation type="submission" date="2023-10" db="EMBL/GenBank/DDBJ databases">
        <title>Genome assembly of Pristionchus species.</title>
        <authorList>
            <person name="Yoshida K."/>
            <person name="Sommer R.J."/>
        </authorList>
    </citation>
    <scope>NUCLEOTIDE SEQUENCE</scope>
    <source>
        <strain evidence="1">RS5133</strain>
    </source>
</reference>
<sequence length="298" mass="34011">TTHQFVGGCFHSYSIDWQSYFWALTGMEKRTTGGRVEPGFLPRQTEDGTVFFVRGKDSSIYVEMDGKRIAARKSWEGSITAFECFGSALFFLTGHSKIFKATFRALQEIIVEHVRDPQLEENYEGRMLFSMIEDARKFIYRACDDPKDGIEVDVKEEEFAGLELLAIHRRKLIYRKSINETETSTAISPNIIIITSAACHDVYANDKFPFVYLLLLNGLWLLNTTSMKMTRTLMSSVDKDSAIIGVSEGIISMYGKKTAAFLKFKTPIQVILRQLFKHELHYSASLFNAILNFTRGIR</sequence>